<dbReference type="Gramene" id="Vigun05g205800.1.v1.2">
    <property type="protein sequence ID" value="Vigun05g205800.1.v1.2"/>
    <property type="gene ID" value="Vigun05g205800.v1.2"/>
</dbReference>
<dbReference type="GO" id="GO:0008289">
    <property type="term" value="F:lipid binding"/>
    <property type="evidence" value="ECO:0007669"/>
    <property type="project" value="InterPro"/>
</dbReference>
<feature type="domain" description="START" evidence="6">
    <location>
        <begin position="71"/>
        <end position="336"/>
    </location>
</feature>
<dbReference type="Pfam" id="PF25797">
    <property type="entry name" value="PDF2_C"/>
    <property type="match status" value="1"/>
</dbReference>
<dbReference type="EMBL" id="CP039354">
    <property type="protein sequence ID" value="QCE09801.1"/>
    <property type="molecule type" value="Genomic_DNA"/>
</dbReference>
<dbReference type="InterPro" id="IPR042160">
    <property type="entry name" value="HD-Zip_IV"/>
</dbReference>
<evidence type="ECO:0000313" key="8">
    <source>
        <dbReference type="Proteomes" id="UP000501690"/>
    </source>
</evidence>
<dbReference type="AlphaFoldDB" id="A0A4D6NAA8"/>
<protein>
    <submittedName>
        <fullName evidence="7">Homeobox-leucine zipper protein</fullName>
    </submittedName>
</protein>
<keyword evidence="5" id="KW-0539">Nucleus</keyword>
<keyword evidence="1" id="KW-0805">Transcription regulation</keyword>
<keyword evidence="4" id="KW-0804">Transcription</keyword>
<dbReference type="InterPro" id="IPR002913">
    <property type="entry name" value="START_lipid-bd_dom"/>
</dbReference>
<name>A0A4D6NAA8_VIGUN</name>
<keyword evidence="3 7" id="KW-0371">Homeobox</keyword>
<dbReference type="PANTHER" id="PTHR45654:SF48">
    <property type="entry name" value="START DOMAIN-CONTAINING PROTEIN"/>
    <property type="match status" value="1"/>
</dbReference>
<accession>A0A4D6NAA8</accession>
<evidence type="ECO:0000256" key="2">
    <source>
        <dbReference type="ARBA" id="ARBA00023125"/>
    </source>
</evidence>
<organism evidence="7 8">
    <name type="scientific">Vigna unguiculata</name>
    <name type="common">Cowpea</name>
    <dbReference type="NCBI Taxonomy" id="3917"/>
    <lineage>
        <taxon>Eukaryota</taxon>
        <taxon>Viridiplantae</taxon>
        <taxon>Streptophyta</taxon>
        <taxon>Embryophyta</taxon>
        <taxon>Tracheophyta</taxon>
        <taxon>Spermatophyta</taxon>
        <taxon>Magnoliopsida</taxon>
        <taxon>eudicotyledons</taxon>
        <taxon>Gunneridae</taxon>
        <taxon>Pentapetalae</taxon>
        <taxon>rosids</taxon>
        <taxon>fabids</taxon>
        <taxon>Fabales</taxon>
        <taxon>Fabaceae</taxon>
        <taxon>Papilionoideae</taxon>
        <taxon>50 kb inversion clade</taxon>
        <taxon>NPAAA clade</taxon>
        <taxon>indigoferoid/millettioid clade</taxon>
        <taxon>Phaseoleae</taxon>
        <taxon>Vigna</taxon>
    </lineage>
</organism>
<evidence type="ECO:0000313" key="7">
    <source>
        <dbReference type="EMBL" id="QCE09801.1"/>
    </source>
</evidence>
<evidence type="ECO:0000256" key="1">
    <source>
        <dbReference type="ARBA" id="ARBA00023015"/>
    </source>
</evidence>
<dbReference type="PROSITE" id="PS50848">
    <property type="entry name" value="START"/>
    <property type="match status" value="1"/>
</dbReference>
<dbReference type="SMART" id="SM00234">
    <property type="entry name" value="START"/>
    <property type="match status" value="1"/>
</dbReference>
<evidence type="ECO:0000256" key="3">
    <source>
        <dbReference type="ARBA" id="ARBA00023155"/>
    </source>
</evidence>
<dbReference type="Gramene" id="Vigun05g205800.2.v1.2">
    <property type="protein sequence ID" value="Vigun05g205800.2.v1.2"/>
    <property type="gene ID" value="Vigun05g205800.v1.2"/>
</dbReference>
<gene>
    <name evidence="7" type="ORF">DEO72_LG10g1024</name>
</gene>
<evidence type="ECO:0000256" key="4">
    <source>
        <dbReference type="ARBA" id="ARBA00023163"/>
    </source>
</evidence>
<sequence length="592" mass="65931">MDKKEMTDYQIVLKDLEGIYENDTLENNNGCGSSTFDCAQFADVNAISLGSSSKEALGMDRASDILLEFSIYTMRSEIIEHAFCGMDELSKMGSAGQPLWQRQQGNNGCEILNDGEYSKQFAEVDTTLSEIVKLMEVGESQNLPSFDPYQTELPLTTTVTPTATPQSEGSRAMAYIKMAPICIVELLMEVNQWSEAFYTIVSKAATVGTLLGVDGSYDNRMQVMSAELHLPSPVLLTRECYFGRYSKQLSNNTWGIVDVSLDKFVPSPANNFRKKPSGCLITGMPNGHSKVIWVEHVEVEDSHVDQYFQSLFTSTLAFGATRWINALIRYGEWLQCVFTTALIADEGVCIPQMGRTSLLQLADRMMKTFCGNTSSSADNPWTQMAHSPYVRIMVKNNMGEAGKPPGTSVVFTTSLWLDVSPNRLFNFLRHGNSRPKWDSLSRRHTIREFASMLKGENPGNRVSLMRANNSQGKLVICYLQESYTDSTGSYVVYAPLDESAVAALIHGVNPDKVMILPSGFSILPERLQGVEDRNARSLLTIAFHIVESSTCKPYLAPESVETIYKVISDTVSSITNSVLYHNHRNNWKDLNF</sequence>
<dbReference type="GO" id="GO:0003677">
    <property type="term" value="F:DNA binding"/>
    <property type="evidence" value="ECO:0007669"/>
    <property type="project" value="UniProtKB-KW"/>
</dbReference>
<reference evidence="7 8" key="1">
    <citation type="submission" date="2019-04" db="EMBL/GenBank/DDBJ databases">
        <title>An improved genome assembly and genetic linkage map for asparagus bean, Vigna unguiculata ssp. sesquipedialis.</title>
        <authorList>
            <person name="Xia Q."/>
            <person name="Zhang R."/>
            <person name="Dong Y."/>
        </authorList>
    </citation>
    <scope>NUCLEOTIDE SEQUENCE [LARGE SCALE GENOMIC DNA]</scope>
    <source>
        <tissue evidence="7">Leaf</tissue>
    </source>
</reference>
<dbReference type="OrthoDB" id="1569773at2759"/>
<evidence type="ECO:0000259" key="6">
    <source>
        <dbReference type="PROSITE" id="PS50848"/>
    </source>
</evidence>
<dbReference type="InterPro" id="IPR057993">
    <property type="entry name" value="HD-Zip_IV_C"/>
</dbReference>
<evidence type="ECO:0000256" key="5">
    <source>
        <dbReference type="ARBA" id="ARBA00023242"/>
    </source>
</evidence>
<keyword evidence="8" id="KW-1185">Reference proteome</keyword>
<keyword evidence="2 7" id="KW-0238">DNA-binding</keyword>
<dbReference type="PANTHER" id="PTHR45654">
    <property type="entry name" value="HOMEOBOX-LEUCINE ZIPPER PROTEIN MERISTEM L1"/>
    <property type="match status" value="1"/>
</dbReference>
<proteinExistence type="predicted"/>
<dbReference type="Pfam" id="PF01852">
    <property type="entry name" value="START"/>
    <property type="match status" value="1"/>
</dbReference>
<dbReference type="Proteomes" id="UP000501690">
    <property type="component" value="Linkage Group LG10"/>
</dbReference>
<dbReference type="SUPFAM" id="SSF55961">
    <property type="entry name" value="Bet v1-like"/>
    <property type="match status" value="2"/>
</dbReference>